<proteinExistence type="inferred from homology"/>
<evidence type="ECO:0000256" key="7">
    <source>
        <dbReference type="SAM" id="SignalP"/>
    </source>
</evidence>
<dbReference type="PANTHER" id="PTHR42812">
    <property type="entry name" value="BETA-XYLOSIDASE"/>
    <property type="match status" value="1"/>
</dbReference>
<evidence type="ECO:0000313" key="8">
    <source>
        <dbReference type="EMBL" id="SKC00128.1"/>
    </source>
</evidence>
<dbReference type="OrthoDB" id="9801455at2"/>
<name>A0A1T5FVE5_9BACT</name>
<dbReference type="STRING" id="651661.SAMN05660293_03480"/>
<dbReference type="RefSeq" id="WP_082215986.1">
    <property type="nucleotide sequence ID" value="NZ_FUZA01000004.1"/>
</dbReference>
<evidence type="ECO:0000256" key="1">
    <source>
        <dbReference type="ARBA" id="ARBA00009865"/>
    </source>
</evidence>
<dbReference type="PANTHER" id="PTHR42812:SF5">
    <property type="entry name" value="ENDO-ARABINASE"/>
    <property type="match status" value="1"/>
</dbReference>
<dbReference type="InterPro" id="IPR006710">
    <property type="entry name" value="Glyco_hydro_43"/>
</dbReference>
<dbReference type="EMBL" id="FUZA01000004">
    <property type="protein sequence ID" value="SKC00128.1"/>
    <property type="molecule type" value="Genomic_DNA"/>
</dbReference>
<sequence length="526" mass="58958">MRSIAFLFSFTLLLTTNAFAQKPKPKPAPGLVVTYRNPVIAGDFADPSVIRVGDTYYAAATSSEWGPAYPIYSSKNLVDWEYVGPVFAELPEWTMGSFWAPELYFRNGTFYCYYTARRKSDKQSFIGVASTKDLKKGFKDHGVIIEWTKEAIDAFVVEDNGKLFITWKAYGLDKDRGIEILGAELSSDGLKVIGKEFGLIKAELTGWESGGAEGQSIFKRGNYWYMLYSGNACCGAGCDYQVGFARAEKLEGPWTKYAGNPALFGDESWKCPGHGTVVVTPDNRYFYLHHAYNGVDFTFSGRQGVLSELVWDEVSKWPAFRYGKTTPAQAEAPIAIGAVINHNFSINYNKDTLKAPWVYDVSFSKPNFEVQNGSLEIENTNHNNTGNFLGITVKKGSYTFSAEVTAKKDLSQNIIVYGDARNAIGYGVRDNHISLWQIKEGVHEVIKTQEIPDKYKDIKLSLQSRYGRFYEFRWDVKGQKIDSLTSSVQIETPWLPRWDRAPRVGVNVSGNGSGKSEIKAVQMKYD</sequence>
<feature type="active site" description="Proton donor" evidence="4">
    <location>
        <position position="213"/>
    </location>
</feature>
<dbReference type="GO" id="GO:0005975">
    <property type="term" value="P:carbohydrate metabolic process"/>
    <property type="evidence" value="ECO:0007669"/>
    <property type="project" value="InterPro"/>
</dbReference>
<dbReference type="SUPFAM" id="SSF75005">
    <property type="entry name" value="Arabinanase/levansucrase/invertase"/>
    <property type="match status" value="1"/>
</dbReference>
<evidence type="ECO:0000256" key="2">
    <source>
        <dbReference type="ARBA" id="ARBA00022801"/>
    </source>
</evidence>
<dbReference type="Gene3D" id="2.115.10.20">
    <property type="entry name" value="Glycosyl hydrolase domain, family 43"/>
    <property type="match status" value="1"/>
</dbReference>
<keyword evidence="2 6" id="KW-0378">Hydrolase</keyword>
<gene>
    <name evidence="8" type="ORF">SAMN05660293_03480</name>
</gene>
<evidence type="ECO:0000256" key="4">
    <source>
        <dbReference type="PIRSR" id="PIRSR606710-1"/>
    </source>
</evidence>
<dbReference type="InterPro" id="IPR023296">
    <property type="entry name" value="Glyco_hydro_beta-prop_sf"/>
</dbReference>
<keyword evidence="3 6" id="KW-0326">Glycosidase</keyword>
<keyword evidence="9" id="KW-1185">Reference proteome</keyword>
<dbReference type="Gene3D" id="2.60.120.200">
    <property type="match status" value="1"/>
</dbReference>
<accession>A0A1T5FVE5</accession>
<dbReference type="Pfam" id="PF04616">
    <property type="entry name" value="Glyco_hydro_43"/>
    <property type="match status" value="1"/>
</dbReference>
<comment type="similarity">
    <text evidence="1 6">Belongs to the glycosyl hydrolase 43 family.</text>
</comment>
<reference evidence="9" key="1">
    <citation type="submission" date="2017-02" db="EMBL/GenBank/DDBJ databases">
        <authorList>
            <person name="Varghese N."/>
            <person name="Submissions S."/>
        </authorList>
    </citation>
    <scope>NUCLEOTIDE SEQUENCE [LARGE SCALE GENOMIC DNA]</scope>
    <source>
        <strain evidence="9">DSM 22270</strain>
    </source>
</reference>
<evidence type="ECO:0000256" key="6">
    <source>
        <dbReference type="RuleBase" id="RU361187"/>
    </source>
</evidence>
<dbReference type="AlphaFoldDB" id="A0A1T5FVE5"/>
<protein>
    <submittedName>
        <fullName evidence="8">Beta-xylosidase</fullName>
    </submittedName>
</protein>
<evidence type="ECO:0000256" key="5">
    <source>
        <dbReference type="PIRSR" id="PIRSR606710-2"/>
    </source>
</evidence>
<evidence type="ECO:0000313" key="9">
    <source>
        <dbReference type="Proteomes" id="UP000190897"/>
    </source>
</evidence>
<dbReference type="InterPro" id="IPR051795">
    <property type="entry name" value="Glycosyl_Hydrlase_43"/>
</dbReference>
<feature type="chain" id="PRO_5013318648" evidence="7">
    <location>
        <begin position="21"/>
        <end position="526"/>
    </location>
</feature>
<feature type="active site" description="Proton acceptor" evidence="4">
    <location>
        <position position="46"/>
    </location>
</feature>
<organism evidence="8 9">
    <name type="scientific">Dyadobacter psychrophilus</name>
    <dbReference type="NCBI Taxonomy" id="651661"/>
    <lineage>
        <taxon>Bacteria</taxon>
        <taxon>Pseudomonadati</taxon>
        <taxon>Bacteroidota</taxon>
        <taxon>Cytophagia</taxon>
        <taxon>Cytophagales</taxon>
        <taxon>Spirosomataceae</taxon>
        <taxon>Dyadobacter</taxon>
    </lineage>
</organism>
<feature type="signal peptide" evidence="7">
    <location>
        <begin position="1"/>
        <end position="20"/>
    </location>
</feature>
<dbReference type="CDD" id="cd08999">
    <property type="entry name" value="GH43_ABN-like"/>
    <property type="match status" value="1"/>
</dbReference>
<dbReference type="Proteomes" id="UP000190897">
    <property type="component" value="Unassembled WGS sequence"/>
</dbReference>
<dbReference type="GO" id="GO:0004553">
    <property type="term" value="F:hydrolase activity, hydrolyzing O-glycosyl compounds"/>
    <property type="evidence" value="ECO:0007669"/>
    <property type="project" value="InterPro"/>
</dbReference>
<keyword evidence="7" id="KW-0732">Signal</keyword>
<evidence type="ECO:0000256" key="3">
    <source>
        <dbReference type="ARBA" id="ARBA00023295"/>
    </source>
</evidence>
<feature type="site" description="Important for catalytic activity, responsible for pKa modulation of the active site Glu and correct orientation of both the proton donor and substrate" evidence="5">
    <location>
        <position position="153"/>
    </location>
</feature>